<evidence type="ECO:0000256" key="7">
    <source>
        <dbReference type="ARBA" id="ARBA00023015"/>
    </source>
</evidence>
<dbReference type="InterPro" id="IPR050397">
    <property type="entry name" value="Env_Response_Regulators"/>
</dbReference>
<dbReference type="PRINTS" id="PR00034">
    <property type="entry name" value="HTHCRP"/>
</dbReference>
<evidence type="ECO:0000256" key="4">
    <source>
        <dbReference type="ARBA" id="ARBA00022491"/>
    </source>
</evidence>
<dbReference type="PROSITE" id="PS51063">
    <property type="entry name" value="HTH_CRP_2"/>
    <property type="match status" value="1"/>
</dbReference>
<accession>A0ABR8UF33</accession>
<organism evidence="14 15">
    <name type="scientific">Luteimonas colneyensis</name>
    <dbReference type="NCBI Taxonomy" id="2762230"/>
    <lineage>
        <taxon>Bacteria</taxon>
        <taxon>Pseudomonadati</taxon>
        <taxon>Pseudomonadota</taxon>
        <taxon>Gammaproteobacteria</taxon>
        <taxon>Lysobacterales</taxon>
        <taxon>Lysobacteraceae</taxon>
        <taxon>Luteimonas</taxon>
    </lineage>
</organism>
<dbReference type="SUPFAM" id="SSF46785">
    <property type="entry name" value="Winged helix' DNA-binding domain"/>
    <property type="match status" value="1"/>
</dbReference>
<keyword evidence="7" id="KW-0805">Transcription regulation</keyword>
<reference evidence="14 15" key="1">
    <citation type="submission" date="2020-08" db="EMBL/GenBank/DDBJ databases">
        <title>A Genomic Blueprint of the Chicken Gut Microbiome.</title>
        <authorList>
            <person name="Gilroy R."/>
            <person name="Ravi A."/>
            <person name="Getino M."/>
            <person name="Pursley I."/>
            <person name="Horton D.L."/>
            <person name="Alikhan N.-F."/>
            <person name="Baker D."/>
            <person name="Gharbi K."/>
            <person name="Hall N."/>
            <person name="Watson M."/>
            <person name="Adriaenssens E.M."/>
            <person name="Foster-Nyarko E."/>
            <person name="Jarju S."/>
            <person name="Secka A."/>
            <person name="Antonio M."/>
            <person name="Oren A."/>
            <person name="Chaudhuri R."/>
            <person name="La Ragione R.M."/>
            <person name="Hildebrand F."/>
            <person name="Pallen M.J."/>
        </authorList>
    </citation>
    <scope>NUCLEOTIDE SEQUENCE [LARGE SCALE GENOMIC DNA]</scope>
    <source>
        <strain evidence="14 15">Sa2BVA3</strain>
    </source>
</reference>
<dbReference type="CDD" id="cd00038">
    <property type="entry name" value="CAP_ED"/>
    <property type="match status" value="1"/>
</dbReference>
<dbReference type="InterPro" id="IPR036388">
    <property type="entry name" value="WH-like_DNA-bd_sf"/>
</dbReference>
<keyword evidence="9" id="KW-0238">DNA-binding</keyword>
<dbReference type="EMBL" id="JACSQJ010000001">
    <property type="protein sequence ID" value="MBD7986632.1"/>
    <property type="molecule type" value="Genomic_DNA"/>
</dbReference>
<evidence type="ECO:0000256" key="10">
    <source>
        <dbReference type="ARBA" id="ARBA00023159"/>
    </source>
</evidence>
<dbReference type="InterPro" id="IPR014710">
    <property type="entry name" value="RmlC-like_jellyroll"/>
</dbReference>
<dbReference type="PANTHER" id="PTHR24567:SF75">
    <property type="entry name" value="FUMARATE AND NITRATE REDUCTION REGULATORY PROTEIN"/>
    <property type="match status" value="1"/>
</dbReference>
<dbReference type="Proteomes" id="UP000647183">
    <property type="component" value="Unassembled WGS sequence"/>
</dbReference>
<keyword evidence="8" id="KW-0843">Virulence</keyword>
<dbReference type="InterPro" id="IPR012318">
    <property type="entry name" value="HTH_CRP"/>
</dbReference>
<keyword evidence="11" id="KW-0804">Transcription</keyword>
<evidence type="ECO:0000256" key="6">
    <source>
        <dbReference type="ARBA" id="ARBA00022636"/>
    </source>
</evidence>
<keyword evidence="6" id="KW-0973">c-di-GMP</keyword>
<dbReference type="Pfam" id="PF00027">
    <property type="entry name" value="cNMP_binding"/>
    <property type="match status" value="1"/>
</dbReference>
<dbReference type="PANTHER" id="PTHR24567">
    <property type="entry name" value="CRP FAMILY TRANSCRIPTIONAL REGULATORY PROTEIN"/>
    <property type="match status" value="1"/>
</dbReference>
<evidence type="ECO:0000256" key="5">
    <source>
        <dbReference type="ARBA" id="ARBA00022533"/>
    </source>
</evidence>
<evidence type="ECO:0000256" key="8">
    <source>
        <dbReference type="ARBA" id="ARBA00023026"/>
    </source>
</evidence>
<dbReference type="SMART" id="SM00419">
    <property type="entry name" value="HTH_CRP"/>
    <property type="match status" value="1"/>
</dbReference>
<dbReference type="InterPro" id="IPR000595">
    <property type="entry name" value="cNMP-bd_dom"/>
</dbReference>
<comment type="subcellular location">
    <subcellularLocation>
        <location evidence="1">Cytoplasm</location>
    </subcellularLocation>
</comment>
<dbReference type="Pfam" id="PF13545">
    <property type="entry name" value="HTH_Crp_2"/>
    <property type="match status" value="1"/>
</dbReference>
<gene>
    <name evidence="14" type="ORF">H9645_01145</name>
</gene>
<dbReference type="RefSeq" id="WP_191727898.1">
    <property type="nucleotide sequence ID" value="NZ_JACSQJ010000001.1"/>
</dbReference>
<feature type="domain" description="HTH crp-type" evidence="13">
    <location>
        <begin position="154"/>
        <end position="227"/>
    </location>
</feature>
<dbReference type="CDD" id="cd00092">
    <property type="entry name" value="HTH_CRP"/>
    <property type="match status" value="1"/>
</dbReference>
<comment type="subunit">
    <text evidence="2">Homodimer.</text>
</comment>
<comment type="caution">
    <text evidence="14">The sequence shown here is derived from an EMBL/GenBank/DDBJ whole genome shotgun (WGS) entry which is preliminary data.</text>
</comment>
<evidence type="ECO:0000256" key="1">
    <source>
        <dbReference type="ARBA" id="ARBA00004496"/>
    </source>
</evidence>
<dbReference type="Gene3D" id="1.10.10.10">
    <property type="entry name" value="Winged helix-like DNA-binding domain superfamily/Winged helix DNA-binding domain"/>
    <property type="match status" value="1"/>
</dbReference>
<evidence type="ECO:0000256" key="12">
    <source>
        <dbReference type="ARBA" id="ARBA00031697"/>
    </source>
</evidence>
<keyword evidence="5" id="KW-0021">Allosteric enzyme</keyword>
<dbReference type="SUPFAM" id="SSF51206">
    <property type="entry name" value="cAMP-binding domain-like"/>
    <property type="match status" value="1"/>
</dbReference>
<keyword evidence="4" id="KW-0678">Repressor</keyword>
<evidence type="ECO:0000259" key="13">
    <source>
        <dbReference type="PROSITE" id="PS51063"/>
    </source>
</evidence>
<dbReference type="InterPro" id="IPR036390">
    <property type="entry name" value="WH_DNA-bd_sf"/>
</dbReference>
<proteinExistence type="predicted"/>
<keyword evidence="15" id="KW-1185">Reference proteome</keyword>
<dbReference type="Gene3D" id="2.60.120.10">
    <property type="entry name" value="Jelly Rolls"/>
    <property type="match status" value="1"/>
</dbReference>
<sequence length="241" mass="26864">MFQNAISIQAAPRGHAGGWSEDRQQHAASVLESLLLRWPPRVHRLEPRQALFHAGQPRHSLYYVRSGCFKTSVLSEDGREKITGFRMRGDLLGLDSVDMPAHACDALALDAAEVWELPCARLQDMLPEIQSRVTAMLAGEIRRDWRWMLAVGTLGADQRVVAFLLDLSARFATLGLDPALLQLRMTRAELGNFLSLTLETVTRALSRMQARGMIEVCGRRIRIVDEAGLRAVLAGEDARCH</sequence>
<protein>
    <recommendedName>
        <fullName evidence="3">CRP-like protein Clp</fullName>
    </recommendedName>
    <alternativeName>
        <fullName evidence="12">Catabolite activation-like protein</fullName>
    </alternativeName>
</protein>
<dbReference type="SMART" id="SM00100">
    <property type="entry name" value="cNMP"/>
    <property type="match status" value="1"/>
</dbReference>
<name>A0ABR8UF33_9GAMM</name>
<evidence type="ECO:0000313" key="14">
    <source>
        <dbReference type="EMBL" id="MBD7986632.1"/>
    </source>
</evidence>
<dbReference type="InterPro" id="IPR018490">
    <property type="entry name" value="cNMP-bd_dom_sf"/>
</dbReference>
<evidence type="ECO:0000256" key="2">
    <source>
        <dbReference type="ARBA" id="ARBA00011738"/>
    </source>
</evidence>
<evidence type="ECO:0000256" key="11">
    <source>
        <dbReference type="ARBA" id="ARBA00023163"/>
    </source>
</evidence>
<evidence type="ECO:0000313" key="15">
    <source>
        <dbReference type="Proteomes" id="UP000647183"/>
    </source>
</evidence>
<evidence type="ECO:0000256" key="3">
    <source>
        <dbReference type="ARBA" id="ARBA00020769"/>
    </source>
</evidence>
<keyword evidence="10" id="KW-0010">Activator</keyword>
<evidence type="ECO:0000256" key="9">
    <source>
        <dbReference type="ARBA" id="ARBA00023125"/>
    </source>
</evidence>